<dbReference type="GO" id="GO:0000976">
    <property type="term" value="F:transcription cis-regulatory region binding"/>
    <property type="evidence" value="ECO:0007669"/>
    <property type="project" value="TreeGrafter"/>
</dbReference>
<feature type="compositionally biased region" description="Basic and acidic residues" evidence="4">
    <location>
        <begin position="37"/>
        <end position="46"/>
    </location>
</feature>
<dbReference type="InterPro" id="IPR001005">
    <property type="entry name" value="SANT/Myb"/>
</dbReference>
<name>A0A642V292_9ASCO</name>
<feature type="compositionally biased region" description="Low complexity" evidence="4">
    <location>
        <begin position="454"/>
        <end position="466"/>
    </location>
</feature>
<evidence type="ECO:0000256" key="4">
    <source>
        <dbReference type="SAM" id="MobiDB-lite"/>
    </source>
</evidence>
<sequence>MSSFFSKVPSRWGFGSTGTDNGTGDAKDNDGVAVDSMVEHAAGDNGKKRKKAGKEERRGRKKGRPNNSTIARQQQQQHLQQQQQQQQFAAAGPNLDDPVLGDESSMYDVDFAVKNIVGGTLDHHGHPQQPQPQQQHPSSGVVAGPVNATAAAQQQQQQQQLKAAAAAAMAAAKNNKHTTTTIDENDISAFLGSAEAADSHHWQSYLNMPGTATATATSSSAAAASHAAHPEDYHNLFAAVGGTPMDQQQSIANMAAAAAAASKNKQPKKGQQKRQRRGKKNAAPSEDDAVDPALEHLSNEDRRRADEAGADTDPTLVKAMMEASEIARSLQQAHEHSNNNNNNNNDNNDNSSNNNSTGFVDKTRYERVLQQQQQQRVRERAAAPRHTNDVTTNQHQHPQHHHHARDANVPFGPHPQQHPGPAAAAAAASLDLLQQQQQQQPAYHPVAHHHHPHSQPQLAPQTQPLQRHPRQTPPHVAAAATLPHHAVVAPKPTPAGARDEFDKNGWAGDGSERGGSFTKEENDKLQQFMESYMKMHNLNKRQLCERVWASERKKDNFWDSVSKVLHDRSRASVYKHVRRAYHVFHVRGKWAPEEDEELRRLVETKGAQWKQIGQELGRMPEDCRDRWRNYVKCGNKRAQNKWTLQEEEKLREVVNELMAADPNADVNWTVVSEKMDGVRSRIQCRYKWNKISKKPPPNKVNLMLPGDKLAALEHLKNYSSEQEVNWDQIAYAEGRSIWSNKDFLAMFKRMKDQIPDGAKMSFSEQVNFLYNELNSLPDNRRRERYSDGSQMDVVSVAAAASSATPSATNRPIKEEKQSDELLQYNNNQDGYIESWNLKT</sequence>
<reference evidence="7" key="1">
    <citation type="journal article" date="2019" name="G3 (Bethesda)">
        <title>Genome Assemblies of Two Rare Opportunistic Yeast Pathogens: Diutina rugosa (syn. Candida rugosa) and Trichomonascus ciferrii (syn. Candida ciferrii).</title>
        <authorList>
            <person name="Mixao V."/>
            <person name="Saus E."/>
            <person name="Hansen A.P."/>
            <person name="Lass-Florl C."/>
            <person name="Gabaldon T."/>
        </authorList>
    </citation>
    <scope>NUCLEOTIDE SEQUENCE</scope>
    <source>
        <strain evidence="7">CBS 4856</strain>
    </source>
</reference>
<evidence type="ECO:0000313" key="7">
    <source>
        <dbReference type="EMBL" id="KAA8910979.1"/>
    </source>
</evidence>
<evidence type="ECO:0000259" key="5">
    <source>
        <dbReference type="PROSITE" id="PS50090"/>
    </source>
</evidence>
<comment type="caution">
    <text evidence="7">The sequence shown here is derived from an EMBL/GenBank/DDBJ whole genome shotgun (WGS) entry which is preliminary data.</text>
</comment>
<feature type="domain" description="HTH myb-type" evidence="6">
    <location>
        <begin position="582"/>
        <end position="635"/>
    </location>
</feature>
<feature type="region of interest" description="Disordered" evidence="4">
    <location>
        <begin position="488"/>
        <end position="520"/>
    </location>
</feature>
<accession>A0A642V292</accession>
<evidence type="ECO:0000256" key="1">
    <source>
        <dbReference type="ARBA" id="ARBA00004123"/>
    </source>
</evidence>
<evidence type="ECO:0000256" key="2">
    <source>
        <dbReference type="ARBA" id="ARBA00023125"/>
    </source>
</evidence>
<dbReference type="CDD" id="cd00167">
    <property type="entry name" value="SANT"/>
    <property type="match status" value="2"/>
</dbReference>
<keyword evidence="2" id="KW-0238">DNA-binding</keyword>
<keyword evidence="3" id="KW-0539">Nucleus</keyword>
<dbReference type="SUPFAM" id="SSF46689">
    <property type="entry name" value="Homeodomain-like"/>
    <property type="match status" value="2"/>
</dbReference>
<evidence type="ECO:0000259" key="6">
    <source>
        <dbReference type="PROSITE" id="PS51294"/>
    </source>
</evidence>
<dbReference type="PROSITE" id="PS51294">
    <property type="entry name" value="HTH_MYB"/>
    <property type="match status" value="1"/>
</dbReference>
<dbReference type="GO" id="GO:0003700">
    <property type="term" value="F:DNA-binding transcription factor activity"/>
    <property type="evidence" value="ECO:0007669"/>
    <property type="project" value="TreeGrafter"/>
</dbReference>
<dbReference type="AlphaFoldDB" id="A0A642V292"/>
<feature type="compositionally biased region" description="Low complexity" evidence="4">
    <location>
        <begin position="419"/>
        <end position="445"/>
    </location>
</feature>
<proteinExistence type="predicted"/>
<dbReference type="EMBL" id="SWFS01000296">
    <property type="protein sequence ID" value="KAA8910979.1"/>
    <property type="molecule type" value="Genomic_DNA"/>
</dbReference>
<feature type="compositionally biased region" description="Low complexity" evidence="4">
    <location>
        <begin position="73"/>
        <end position="87"/>
    </location>
</feature>
<dbReference type="PROSITE" id="PS50090">
    <property type="entry name" value="MYB_LIKE"/>
    <property type="match status" value="2"/>
</dbReference>
<dbReference type="InterPro" id="IPR017930">
    <property type="entry name" value="Myb_dom"/>
</dbReference>
<feature type="compositionally biased region" description="Low complexity" evidence="4">
    <location>
        <begin position="338"/>
        <end position="356"/>
    </location>
</feature>
<dbReference type="GO" id="GO:0005634">
    <property type="term" value="C:nucleus"/>
    <property type="evidence" value="ECO:0007669"/>
    <property type="project" value="UniProtKB-SubCell"/>
</dbReference>
<feature type="region of interest" description="Disordered" evidence="4">
    <location>
        <begin position="1"/>
        <end position="103"/>
    </location>
</feature>
<dbReference type="PANTHER" id="PTHR46380:SF2">
    <property type="entry name" value="CYCLIN-D-BINDING MYB-LIKE TRANSCRIPTION FACTOR 1"/>
    <property type="match status" value="1"/>
</dbReference>
<feature type="domain" description="Myb-like" evidence="5">
    <location>
        <begin position="634"/>
        <end position="692"/>
    </location>
</feature>
<feature type="region of interest" description="Disordered" evidence="4">
    <location>
        <begin position="798"/>
        <end position="823"/>
    </location>
</feature>
<evidence type="ECO:0000313" key="8">
    <source>
        <dbReference type="Proteomes" id="UP000761534"/>
    </source>
</evidence>
<feature type="region of interest" description="Disordered" evidence="4">
    <location>
        <begin position="119"/>
        <end position="143"/>
    </location>
</feature>
<evidence type="ECO:0008006" key="9">
    <source>
        <dbReference type="Google" id="ProtNLM"/>
    </source>
</evidence>
<feature type="compositionally biased region" description="Low complexity" evidence="4">
    <location>
        <begin position="255"/>
        <end position="264"/>
    </location>
</feature>
<gene>
    <name evidence="7" type="ORF">TRICI_003990</name>
</gene>
<feature type="region of interest" description="Disordered" evidence="4">
    <location>
        <begin position="327"/>
        <end position="474"/>
    </location>
</feature>
<feature type="compositionally biased region" description="Basic residues" evidence="4">
    <location>
        <begin position="265"/>
        <end position="280"/>
    </location>
</feature>
<dbReference type="SMART" id="SM00717">
    <property type="entry name" value="SANT"/>
    <property type="match status" value="3"/>
</dbReference>
<dbReference type="Proteomes" id="UP000761534">
    <property type="component" value="Unassembled WGS sequence"/>
</dbReference>
<dbReference type="Gene3D" id="1.10.10.60">
    <property type="entry name" value="Homeodomain-like"/>
    <property type="match status" value="2"/>
</dbReference>
<dbReference type="InterPro" id="IPR051651">
    <property type="entry name" value="DMTF1_DNA-bind_reg"/>
</dbReference>
<dbReference type="VEuPathDB" id="FungiDB:TRICI_003990"/>
<comment type="subcellular location">
    <subcellularLocation>
        <location evidence="1">Nucleus</location>
    </subcellularLocation>
</comment>
<dbReference type="PANTHER" id="PTHR46380">
    <property type="entry name" value="CYCLIN-D-BINDING MYB-LIKE TRANSCRIPTION FACTOR 1"/>
    <property type="match status" value="1"/>
</dbReference>
<dbReference type="InterPro" id="IPR009057">
    <property type="entry name" value="Homeodomain-like_sf"/>
</dbReference>
<keyword evidence="8" id="KW-1185">Reference proteome</keyword>
<feature type="region of interest" description="Disordered" evidence="4">
    <location>
        <begin position="253"/>
        <end position="313"/>
    </location>
</feature>
<organism evidence="7 8">
    <name type="scientific">Trichomonascus ciferrii</name>
    <dbReference type="NCBI Taxonomy" id="44093"/>
    <lineage>
        <taxon>Eukaryota</taxon>
        <taxon>Fungi</taxon>
        <taxon>Dikarya</taxon>
        <taxon>Ascomycota</taxon>
        <taxon>Saccharomycotina</taxon>
        <taxon>Dipodascomycetes</taxon>
        <taxon>Dipodascales</taxon>
        <taxon>Trichomonascaceae</taxon>
        <taxon>Trichomonascus</taxon>
        <taxon>Trichomonascus ciferrii complex</taxon>
    </lineage>
</organism>
<feature type="domain" description="Myb-like" evidence="5">
    <location>
        <begin position="587"/>
        <end position="631"/>
    </location>
</feature>
<feature type="compositionally biased region" description="Basic and acidic residues" evidence="4">
    <location>
        <begin position="376"/>
        <end position="388"/>
    </location>
</feature>
<feature type="compositionally biased region" description="Low complexity" evidence="4">
    <location>
        <begin position="127"/>
        <end position="137"/>
    </location>
</feature>
<feature type="compositionally biased region" description="Basic and acidic residues" evidence="4">
    <location>
        <begin position="293"/>
        <end position="307"/>
    </location>
</feature>
<evidence type="ECO:0000256" key="3">
    <source>
        <dbReference type="ARBA" id="ARBA00023242"/>
    </source>
</evidence>
<dbReference type="OrthoDB" id="39591at2759"/>
<protein>
    <recommendedName>
        <fullName evidence="9">DNA-binding protein REB1</fullName>
    </recommendedName>
</protein>
<dbReference type="Pfam" id="PF13921">
    <property type="entry name" value="Myb_DNA-bind_6"/>
    <property type="match status" value="1"/>
</dbReference>